<dbReference type="KEGG" id="slan:GV829_07325"/>
<organism evidence="2 3">
    <name type="scientific">Sphingomonas lacunae</name>
    <dbReference type="NCBI Taxonomy" id="2698828"/>
    <lineage>
        <taxon>Bacteria</taxon>
        <taxon>Pseudomonadati</taxon>
        <taxon>Pseudomonadota</taxon>
        <taxon>Alphaproteobacteria</taxon>
        <taxon>Sphingomonadales</taxon>
        <taxon>Sphingomonadaceae</taxon>
        <taxon>Sphingomonas</taxon>
    </lineage>
</organism>
<proteinExistence type="predicted"/>
<reference evidence="2 3" key="1">
    <citation type="submission" date="2020-01" db="EMBL/GenBank/DDBJ databases">
        <title>Sphingomonas sp. strain CSW-10.</title>
        <authorList>
            <person name="Chen W.-M."/>
        </authorList>
    </citation>
    <scope>NUCLEOTIDE SEQUENCE [LARGE SCALE GENOMIC DNA]</scope>
    <source>
        <strain evidence="2 3">CSW-10</strain>
    </source>
</reference>
<feature type="region of interest" description="Disordered" evidence="1">
    <location>
        <begin position="245"/>
        <end position="266"/>
    </location>
</feature>
<protein>
    <submittedName>
        <fullName evidence="2">Uncharacterized protein</fullName>
    </submittedName>
</protein>
<evidence type="ECO:0000313" key="2">
    <source>
        <dbReference type="EMBL" id="QJQ32286.1"/>
    </source>
</evidence>
<accession>A0A6M4AU72</accession>
<evidence type="ECO:0000313" key="3">
    <source>
        <dbReference type="Proteomes" id="UP000503018"/>
    </source>
</evidence>
<dbReference type="EMBL" id="CP053015">
    <property type="protein sequence ID" value="QJQ32286.1"/>
    <property type="molecule type" value="Genomic_DNA"/>
</dbReference>
<keyword evidence="3" id="KW-1185">Reference proteome</keyword>
<dbReference type="RefSeq" id="WP_169945381.1">
    <property type="nucleotide sequence ID" value="NZ_CP053015.1"/>
</dbReference>
<dbReference type="AlphaFoldDB" id="A0A6M4AU72"/>
<evidence type="ECO:0000256" key="1">
    <source>
        <dbReference type="SAM" id="MobiDB-lite"/>
    </source>
</evidence>
<dbReference type="Proteomes" id="UP000503018">
    <property type="component" value="Chromosome"/>
</dbReference>
<name>A0A6M4AU72_9SPHN</name>
<sequence length="266" mass="29918">MFEKMLYGGKSLYFRYAPPLTDLDAISDDELPNAPYVGAPKHKRSVYFYWWAFLRENEDYIACCDAGGTGSMQQLYADFGDVRGDSFMDWWRAGGRLLFCEPPEEPISTYLSPPTDQISQDRVLLSVPVTGDLERTMAEMRKILREAFEYERRRRIREEGAVDAFSRANYPVFKKPVLTALHERLVVHQARKENPNASLYEIGKMTGVAQRTAGVEGGAEHRNVVGASVSRSLKEAKALIYNVGSGRFPDTTPPPKVSTESMAKSA</sequence>
<gene>
    <name evidence="2" type="ORF">GV829_07325</name>
</gene>